<accession>A0A7J6V5G8</accession>
<feature type="compositionally biased region" description="Polar residues" evidence="1">
    <location>
        <begin position="44"/>
        <end position="59"/>
    </location>
</feature>
<name>A0A7J6V5G8_THATH</name>
<protein>
    <submittedName>
        <fullName evidence="2">Uncharacterized protein</fullName>
    </submittedName>
</protein>
<dbReference type="Proteomes" id="UP000554482">
    <property type="component" value="Unassembled WGS sequence"/>
</dbReference>
<evidence type="ECO:0000313" key="2">
    <source>
        <dbReference type="EMBL" id="KAF5180324.1"/>
    </source>
</evidence>
<feature type="region of interest" description="Disordered" evidence="1">
    <location>
        <begin position="1"/>
        <end position="127"/>
    </location>
</feature>
<dbReference type="AlphaFoldDB" id="A0A7J6V5G8"/>
<gene>
    <name evidence="2" type="ORF">FRX31_030086</name>
</gene>
<reference evidence="2 3" key="1">
    <citation type="submission" date="2020-06" db="EMBL/GenBank/DDBJ databases">
        <title>Transcriptomic and genomic resources for Thalictrum thalictroides and T. hernandezii: Facilitating candidate gene discovery in an emerging model plant lineage.</title>
        <authorList>
            <person name="Arias T."/>
            <person name="Riano-Pachon D.M."/>
            <person name="Di Stilio V.S."/>
        </authorList>
    </citation>
    <scope>NUCLEOTIDE SEQUENCE [LARGE SCALE GENOMIC DNA]</scope>
    <source>
        <strain evidence="3">cv. WT478/WT964</strain>
        <tissue evidence="2">Leaves</tissue>
    </source>
</reference>
<proteinExistence type="predicted"/>
<evidence type="ECO:0000313" key="3">
    <source>
        <dbReference type="Proteomes" id="UP000554482"/>
    </source>
</evidence>
<comment type="caution">
    <text evidence="2">The sequence shown here is derived from an EMBL/GenBank/DDBJ whole genome shotgun (WGS) entry which is preliminary data.</text>
</comment>
<sequence length="266" mass="29087">MKDTPPPPISPSPSTQPVMHTTPRRSPRFGCPTSPTPLSPILSAQSHSHASPKVTTVHNTPRRSPRFGSPTSSTSPAPLSPILSTQRHSHTSPKVSTVHTTPRRSPRLNVTASPPPISLPRHDSVSSWEGSDKVFSSEINNVLASLHDDLQLDGNPYIASSTFGLTVDDFDGDIDRDSFEREDYNVDDFDDGSDSGIGNGSEDELVDENAVEENVELSEFVKKTGNLFEDEDNEKLGEIEAPKGFEEMVLGMSWPTIKDCRSYFKS</sequence>
<dbReference type="EMBL" id="JABWDY010037614">
    <property type="protein sequence ID" value="KAF5180324.1"/>
    <property type="molecule type" value="Genomic_DNA"/>
</dbReference>
<evidence type="ECO:0000256" key="1">
    <source>
        <dbReference type="SAM" id="MobiDB-lite"/>
    </source>
</evidence>
<feature type="compositionally biased region" description="Pro residues" evidence="1">
    <location>
        <begin position="1"/>
        <end position="11"/>
    </location>
</feature>
<keyword evidence="3" id="KW-1185">Reference proteome</keyword>
<organism evidence="2 3">
    <name type="scientific">Thalictrum thalictroides</name>
    <name type="common">Rue-anemone</name>
    <name type="synonym">Anemone thalictroides</name>
    <dbReference type="NCBI Taxonomy" id="46969"/>
    <lineage>
        <taxon>Eukaryota</taxon>
        <taxon>Viridiplantae</taxon>
        <taxon>Streptophyta</taxon>
        <taxon>Embryophyta</taxon>
        <taxon>Tracheophyta</taxon>
        <taxon>Spermatophyta</taxon>
        <taxon>Magnoliopsida</taxon>
        <taxon>Ranunculales</taxon>
        <taxon>Ranunculaceae</taxon>
        <taxon>Thalictroideae</taxon>
        <taxon>Thalictrum</taxon>
    </lineage>
</organism>
<feature type="compositionally biased region" description="Low complexity" evidence="1">
    <location>
        <begin position="69"/>
        <end position="85"/>
    </location>
</feature>